<protein>
    <submittedName>
        <fullName evidence="1">Uncharacterized protein</fullName>
    </submittedName>
</protein>
<evidence type="ECO:0000313" key="1">
    <source>
        <dbReference type="EMBL" id="KAE9992435.1"/>
    </source>
</evidence>
<dbReference type="EMBL" id="WNWR01000059">
    <property type="protein sequence ID" value="KAE9992435.1"/>
    <property type="molecule type" value="Genomic_DNA"/>
</dbReference>
<comment type="caution">
    <text evidence="1">The sequence shown here is derived from an EMBL/GenBank/DDBJ whole genome shotgun (WGS) entry which is preliminary data.</text>
</comment>
<organism evidence="1 2">
    <name type="scientific">Venturia inaequalis</name>
    <name type="common">Apple scab fungus</name>
    <dbReference type="NCBI Taxonomy" id="5025"/>
    <lineage>
        <taxon>Eukaryota</taxon>
        <taxon>Fungi</taxon>
        <taxon>Dikarya</taxon>
        <taxon>Ascomycota</taxon>
        <taxon>Pezizomycotina</taxon>
        <taxon>Dothideomycetes</taxon>
        <taxon>Pleosporomycetidae</taxon>
        <taxon>Venturiales</taxon>
        <taxon>Venturiaceae</taxon>
        <taxon>Venturia</taxon>
    </lineage>
</organism>
<keyword evidence="2" id="KW-1185">Reference proteome</keyword>
<name>A0A8H3VP44_VENIN</name>
<proteinExistence type="predicted"/>
<dbReference type="Proteomes" id="UP000490939">
    <property type="component" value="Unassembled WGS sequence"/>
</dbReference>
<gene>
    <name evidence="1" type="ORF">EG327_009077</name>
</gene>
<dbReference type="AlphaFoldDB" id="A0A8H3VP44"/>
<reference evidence="1 2" key="1">
    <citation type="submission" date="2019-07" db="EMBL/GenBank/DDBJ databases">
        <title>Venturia inaequalis Genome Resource.</title>
        <authorList>
            <person name="Lichtner F.J."/>
        </authorList>
    </citation>
    <scope>NUCLEOTIDE SEQUENCE [LARGE SCALE GENOMIC DNA]</scope>
    <source>
        <strain evidence="1 2">DMI_063113</strain>
    </source>
</reference>
<accession>A0A8H3VP44</accession>
<sequence length="194" mass="21575">MIQTAGGKYEDYEQGFEESRVAFIKWAKRDGVAGECPAHCFKVAQDSMGKGYSGYTFTMLCAEALMPTVDMIMSKDSEEEKAAAQPSFEYLTIPQDAEEYSDHSAQDYLTKSGGEETEEDYRDRLWNPLLRMAASKATSRLLLVAGERTCEYFEKNNRAGGDDGALGARRATRSAISQRTALLVVARRKTTTCE</sequence>
<evidence type="ECO:0000313" key="2">
    <source>
        <dbReference type="Proteomes" id="UP000490939"/>
    </source>
</evidence>